<feature type="transmembrane region" description="Helical" evidence="6">
    <location>
        <begin position="71"/>
        <end position="87"/>
    </location>
</feature>
<dbReference type="InterPro" id="IPR005496">
    <property type="entry name" value="Integral_membrane_TerC"/>
</dbReference>
<evidence type="ECO:0000256" key="1">
    <source>
        <dbReference type="ARBA" id="ARBA00004141"/>
    </source>
</evidence>
<organism evidence="7 8">
    <name type="scientific">Veillonella absiana</name>
    <dbReference type="NCBI Taxonomy" id="3079305"/>
    <lineage>
        <taxon>Bacteria</taxon>
        <taxon>Bacillati</taxon>
        <taxon>Bacillota</taxon>
        <taxon>Negativicutes</taxon>
        <taxon>Veillonellales</taxon>
        <taxon>Veillonellaceae</taxon>
        <taxon>Veillonella</taxon>
    </lineage>
</organism>
<feature type="transmembrane region" description="Helical" evidence="6">
    <location>
        <begin position="135"/>
        <end position="153"/>
    </location>
</feature>
<dbReference type="NCBIfam" id="TIGR03717">
    <property type="entry name" value="R_switched_YjbE"/>
    <property type="match status" value="1"/>
</dbReference>
<protein>
    <submittedName>
        <fullName evidence="7">YjbE family putative metal transport protein</fullName>
    </submittedName>
</protein>
<name>A0ABU3Z991_9FIRM</name>
<reference evidence="7 8" key="1">
    <citation type="submission" date="2023-10" db="EMBL/GenBank/DDBJ databases">
        <title>Veillonella sp. nov., isolated from a pig farm feces dump.</title>
        <authorList>
            <person name="Chang Y.-H."/>
        </authorList>
    </citation>
    <scope>NUCLEOTIDE SEQUENCE [LARGE SCALE GENOMIC DNA]</scope>
    <source>
        <strain evidence="7 8">YH-vei2233</strain>
    </source>
</reference>
<keyword evidence="4 6" id="KW-1133">Transmembrane helix</keyword>
<evidence type="ECO:0000256" key="3">
    <source>
        <dbReference type="ARBA" id="ARBA00022692"/>
    </source>
</evidence>
<sequence length="236" mass="24945">MDYFSAAGILAIVQIILIDILLAGDNAIVIGMAARNLPAHLQKKAIFWGTFGAIALRLIMAFLFVEAINNIPALRLVGGLLLLWIGYKLVAGDDSEHNVEAKDNLRAAITTIVIADGIMGIDNVLGVVGVAGGDMMLVAGGMLITVPIIVYGSTLFVKIIERFPIILYVGGGILAWVGAAMSLEDNLIKHTVEPYALAIKIAAVVLVLGISLLVKAKLVLGISLLVKAKKNKQIAE</sequence>
<dbReference type="Pfam" id="PF03741">
    <property type="entry name" value="TerC"/>
    <property type="match status" value="1"/>
</dbReference>
<feature type="transmembrane region" description="Helical" evidence="6">
    <location>
        <begin position="165"/>
        <end position="183"/>
    </location>
</feature>
<feature type="transmembrane region" description="Helical" evidence="6">
    <location>
        <begin position="45"/>
        <end position="65"/>
    </location>
</feature>
<keyword evidence="8" id="KW-1185">Reference proteome</keyword>
<evidence type="ECO:0000256" key="6">
    <source>
        <dbReference type="SAM" id="Phobius"/>
    </source>
</evidence>
<dbReference type="EMBL" id="JAWJZB010000005">
    <property type="protein sequence ID" value="MDV5088236.1"/>
    <property type="molecule type" value="Genomic_DNA"/>
</dbReference>
<feature type="transmembrane region" description="Helical" evidence="6">
    <location>
        <begin position="107"/>
        <end position="129"/>
    </location>
</feature>
<dbReference type="RefSeq" id="WP_317329860.1">
    <property type="nucleotide sequence ID" value="NZ_JAWJZA010000004.1"/>
</dbReference>
<keyword evidence="5 6" id="KW-0472">Membrane</keyword>
<dbReference type="InterPro" id="IPR022301">
    <property type="entry name" value="Integral_membrane_YjbE"/>
</dbReference>
<feature type="transmembrane region" description="Helical" evidence="6">
    <location>
        <begin position="195"/>
        <end position="214"/>
    </location>
</feature>
<keyword evidence="3 6" id="KW-0812">Transmembrane</keyword>
<proteinExistence type="inferred from homology"/>
<feature type="transmembrane region" description="Helical" evidence="6">
    <location>
        <begin position="6"/>
        <end position="33"/>
    </location>
</feature>
<comment type="similarity">
    <text evidence="2">Belongs to the TerC family.</text>
</comment>
<evidence type="ECO:0000313" key="7">
    <source>
        <dbReference type="EMBL" id="MDV5088236.1"/>
    </source>
</evidence>
<dbReference type="PANTHER" id="PTHR30238:SF4">
    <property type="entry name" value="SLL1022 PROTEIN"/>
    <property type="match status" value="1"/>
</dbReference>
<comment type="caution">
    <text evidence="7">The sequence shown here is derived from an EMBL/GenBank/DDBJ whole genome shotgun (WGS) entry which is preliminary data.</text>
</comment>
<accession>A0ABU3Z991</accession>
<evidence type="ECO:0000256" key="5">
    <source>
        <dbReference type="ARBA" id="ARBA00023136"/>
    </source>
</evidence>
<evidence type="ECO:0000256" key="4">
    <source>
        <dbReference type="ARBA" id="ARBA00022989"/>
    </source>
</evidence>
<gene>
    <name evidence="7" type="ORF">RVY80_05155</name>
</gene>
<evidence type="ECO:0000313" key="8">
    <source>
        <dbReference type="Proteomes" id="UP001272515"/>
    </source>
</evidence>
<comment type="subcellular location">
    <subcellularLocation>
        <location evidence="1">Membrane</location>
        <topology evidence="1">Multi-pass membrane protein</topology>
    </subcellularLocation>
</comment>
<evidence type="ECO:0000256" key="2">
    <source>
        <dbReference type="ARBA" id="ARBA00007511"/>
    </source>
</evidence>
<dbReference type="PANTHER" id="PTHR30238">
    <property type="entry name" value="MEMBRANE BOUND PREDICTED REDOX MODULATOR"/>
    <property type="match status" value="1"/>
</dbReference>
<dbReference type="Proteomes" id="UP001272515">
    <property type="component" value="Unassembled WGS sequence"/>
</dbReference>